<evidence type="ECO:0000256" key="2">
    <source>
        <dbReference type="ARBA" id="ARBA00004569"/>
    </source>
</evidence>
<dbReference type="PANTHER" id="PTHR20900:SF0">
    <property type="entry name" value="NADH DEHYDROGENASE [UBIQUINONE] 1 BETA SUBCOMPLEX SUBUNIT 7"/>
    <property type="match status" value="1"/>
</dbReference>
<comment type="subcellular location">
    <subcellularLocation>
        <location evidence="3">Mitochondrion inner membrane</location>
        <topology evidence="3">Peripheral membrane protein</topology>
    </subcellularLocation>
    <subcellularLocation>
        <location evidence="2">Mitochondrion intermembrane space</location>
    </subcellularLocation>
</comment>
<keyword evidence="12" id="KW-1015">Disulfide bond</keyword>
<dbReference type="Pfam" id="PF05676">
    <property type="entry name" value="NDUF_B7"/>
    <property type="match status" value="1"/>
</dbReference>
<keyword evidence="14" id="KW-1185">Reference proteome</keyword>
<evidence type="ECO:0000256" key="11">
    <source>
        <dbReference type="ARBA" id="ARBA00023136"/>
    </source>
</evidence>
<evidence type="ECO:0000313" key="14">
    <source>
        <dbReference type="Proteomes" id="UP001150569"/>
    </source>
</evidence>
<proteinExistence type="inferred from homology"/>
<keyword evidence="10" id="KW-0496">Mitochondrion</keyword>
<dbReference type="PROSITE" id="PS51808">
    <property type="entry name" value="CHCH"/>
    <property type="match status" value="1"/>
</dbReference>
<comment type="caution">
    <text evidence="13">The sequence shown here is derived from an EMBL/GenBank/DDBJ whole genome shotgun (WGS) entry which is preliminary data.</text>
</comment>
<keyword evidence="9" id="KW-0249">Electron transport</keyword>
<gene>
    <name evidence="13" type="primary">NDUFB7</name>
    <name evidence="13" type="ORF">IWQ60_003082</name>
</gene>
<dbReference type="GO" id="GO:0005743">
    <property type="term" value="C:mitochondrial inner membrane"/>
    <property type="evidence" value="ECO:0007669"/>
    <property type="project" value="UniProtKB-SubCell"/>
</dbReference>
<dbReference type="InterPro" id="IPR008698">
    <property type="entry name" value="NDUB7"/>
</dbReference>
<keyword evidence="11" id="KW-0472">Membrane</keyword>
<evidence type="ECO:0000313" key="13">
    <source>
        <dbReference type="EMBL" id="KAJ1927274.1"/>
    </source>
</evidence>
<reference evidence="13" key="1">
    <citation type="submission" date="2022-07" db="EMBL/GenBank/DDBJ databases">
        <title>Phylogenomic reconstructions and comparative analyses of Kickxellomycotina fungi.</title>
        <authorList>
            <person name="Reynolds N.K."/>
            <person name="Stajich J.E."/>
            <person name="Barry K."/>
            <person name="Grigoriev I.V."/>
            <person name="Crous P."/>
            <person name="Smith M.E."/>
        </authorList>
    </citation>
    <scope>NUCLEOTIDE SEQUENCE</scope>
    <source>
        <strain evidence="13">RSA 861</strain>
    </source>
</reference>
<dbReference type="AlphaFoldDB" id="A0A9W8AI35"/>
<keyword evidence="6" id="KW-0813">Transport</keyword>
<dbReference type="GO" id="GO:0005758">
    <property type="term" value="C:mitochondrial intermembrane space"/>
    <property type="evidence" value="ECO:0007669"/>
    <property type="project" value="UniProtKB-SubCell"/>
</dbReference>
<keyword evidence="8" id="KW-0999">Mitochondrion inner membrane</keyword>
<evidence type="ECO:0000256" key="9">
    <source>
        <dbReference type="ARBA" id="ARBA00022982"/>
    </source>
</evidence>
<dbReference type="OrthoDB" id="268414at2759"/>
<name>A0A9W8AI35_9FUNG</name>
<comment type="function">
    <text evidence="1">Accessory subunit of the mitochondrial membrane respiratory chain NADH dehydrogenase (Complex I), that is believed not to be involved in catalysis. Complex I functions in the transfer of electrons from NADH to the respiratory chain. The immediate electron acceptor for the enzyme is believed to be ubiquinone.</text>
</comment>
<organism evidence="13 14">
    <name type="scientific">Tieghemiomyces parasiticus</name>
    <dbReference type="NCBI Taxonomy" id="78921"/>
    <lineage>
        <taxon>Eukaryota</taxon>
        <taxon>Fungi</taxon>
        <taxon>Fungi incertae sedis</taxon>
        <taxon>Zoopagomycota</taxon>
        <taxon>Kickxellomycotina</taxon>
        <taxon>Dimargaritomycetes</taxon>
        <taxon>Dimargaritales</taxon>
        <taxon>Dimargaritaceae</taxon>
        <taxon>Tieghemiomyces</taxon>
    </lineage>
</organism>
<evidence type="ECO:0000256" key="5">
    <source>
        <dbReference type="ARBA" id="ARBA00018677"/>
    </source>
</evidence>
<evidence type="ECO:0000256" key="12">
    <source>
        <dbReference type="ARBA" id="ARBA00023157"/>
    </source>
</evidence>
<keyword evidence="7" id="KW-0679">Respiratory chain</keyword>
<evidence type="ECO:0000256" key="6">
    <source>
        <dbReference type="ARBA" id="ARBA00022448"/>
    </source>
</evidence>
<sequence>MTAEDPFQEPEMKMTQQQMMEYRVPLEVRDYCAHLTIPLNRCRRDNYFLPWTCKHEKHEYELCQYSDFVRRINMHKAKKRQEREEARGE</sequence>
<evidence type="ECO:0000256" key="1">
    <source>
        <dbReference type="ARBA" id="ARBA00003195"/>
    </source>
</evidence>
<evidence type="ECO:0000256" key="7">
    <source>
        <dbReference type="ARBA" id="ARBA00022660"/>
    </source>
</evidence>
<comment type="similarity">
    <text evidence="4">Belongs to the complex I NDUFB7 subunit family.</text>
</comment>
<protein>
    <recommendedName>
        <fullName evidence="5">NADH dehydrogenase [ubiquinone] 1 beta subcomplex subunit 7</fullName>
    </recommendedName>
</protein>
<dbReference type="Proteomes" id="UP001150569">
    <property type="component" value="Unassembled WGS sequence"/>
</dbReference>
<dbReference type="EMBL" id="JANBPT010000126">
    <property type="protein sequence ID" value="KAJ1927274.1"/>
    <property type="molecule type" value="Genomic_DNA"/>
</dbReference>
<evidence type="ECO:0000256" key="3">
    <source>
        <dbReference type="ARBA" id="ARBA00004637"/>
    </source>
</evidence>
<evidence type="ECO:0000256" key="8">
    <source>
        <dbReference type="ARBA" id="ARBA00022792"/>
    </source>
</evidence>
<evidence type="ECO:0000256" key="10">
    <source>
        <dbReference type="ARBA" id="ARBA00023128"/>
    </source>
</evidence>
<accession>A0A9W8AI35</accession>
<evidence type="ECO:0000256" key="4">
    <source>
        <dbReference type="ARBA" id="ARBA00008006"/>
    </source>
</evidence>
<dbReference type="PANTHER" id="PTHR20900">
    <property type="entry name" value="NADH:UBIQUINONE OXIDOREDUCTASE B18-LIKE SUBUNIT"/>
    <property type="match status" value="1"/>
</dbReference>